<comment type="similarity">
    <text evidence="2">Belongs to the palmitoyl-protein thioesterase family.</text>
</comment>
<evidence type="ECO:0000256" key="8">
    <source>
        <dbReference type="ARBA" id="ARBA00038848"/>
    </source>
</evidence>
<feature type="chain" id="PRO_5040369372" description="palmitoyl-CoA hydrolase" evidence="11">
    <location>
        <begin position="19"/>
        <end position="284"/>
    </location>
</feature>
<evidence type="ECO:0000256" key="5">
    <source>
        <dbReference type="ARBA" id="ARBA00023157"/>
    </source>
</evidence>
<dbReference type="GO" id="GO:0005764">
    <property type="term" value="C:lysosome"/>
    <property type="evidence" value="ECO:0007669"/>
    <property type="project" value="UniProtKB-SubCell"/>
</dbReference>
<dbReference type="AlphaFoldDB" id="A0A9Q0S8Y3"/>
<dbReference type="PANTHER" id="PTHR11247">
    <property type="entry name" value="PALMITOYL-PROTEIN THIOESTERASE/DOLICHYLDIPHOSPHATASE 1"/>
    <property type="match status" value="1"/>
</dbReference>
<dbReference type="GO" id="GO:0098599">
    <property type="term" value="F:palmitoyl hydrolase activity"/>
    <property type="evidence" value="ECO:0007669"/>
    <property type="project" value="InterPro"/>
</dbReference>
<keyword evidence="13" id="KW-1185">Reference proteome</keyword>
<dbReference type="SUPFAM" id="SSF53474">
    <property type="entry name" value="alpha/beta-Hydrolases"/>
    <property type="match status" value="1"/>
</dbReference>
<dbReference type="FunFam" id="3.40.50.1820:FF:000037">
    <property type="entry name" value="Lysosomal thioesterase PPT2 homolog"/>
    <property type="match status" value="1"/>
</dbReference>
<evidence type="ECO:0000256" key="4">
    <source>
        <dbReference type="ARBA" id="ARBA00022801"/>
    </source>
</evidence>
<proteinExistence type="inferred from homology"/>
<keyword evidence="3 11" id="KW-0732">Signal</keyword>
<evidence type="ECO:0000256" key="10">
    <source>
        <dbReference type="ARBA" id="ARBA00093353"/>
    </source>
</evidence>
<gene>
    <name evidence="12" type="primary">Ppt2</name>
    <name evidence="12" type="ORF">Bhyg_02843</name>
</gene>
<evidence type="ECO:0000313" key="12">
    <source>
        <dbReference type="EMBL" id="KAJ6647620.1"/>
    </source>
</evidence>
<comment type="subcellular location">
    <subcellularLocation>
        <location evidence="1">Lysosome</location>
    </subcellularLocation>
</comment>
<dbReference type="Proteomes" id="UP001151699">
    <property type="component" value="Chromosome A"/>
</dbReference>
<evidence type="ECO:0000256" key="11">
    <source>
        <dbReference type="SAM" id="SignalP"/>
    </source>
</evidence>
<comment type="function">
    <text evidence="10">Catalyzes the cleavage of thioester bonds from S-palmitoyl-CoA or S-palmitoyl-N-acetylcysteamine (unbranched structures) but does not have activity against palmitoylcysteine or palmitoylated proteins, branched structures or bulky head groups. Conversely, hydrolyzes both long and short chain fatty acyl-CoA substrate.</text>
</comment>
<organism evidence="12 13">
    <name type="scientific">Pseudolycoriella hygida</name>
    <dbReference type="NCBI Taxonomy" id="35572"/>
    <lineage>
        <taxon>Eukaryota</taxon>
        <taxon>Metazoa</taxon>
        <taxon>Ecdysozoa</taxon>
        <taxon>Arthropoda</taxon>
        <taxon>Hexapoda</taxon>
        <taxon>Insecta</taxon>
        <taxon>Pterygota</taxon>
        <taxon>Neoptera</taxon>
        <taxon>Endopterygota</taxon>
        <taxon>Diptera</taxon>
        <taxon>Nematocera</taxon>
        <taxon>Sciaroidea</taxon>
        <taxon>Sciaridae</taxon>
        <taxon>Pseudolycoriella</taxon>
    </lineage>
</organism>
<evidence type="ECO:0000256" key="3">
    <source>
        <dbReference type="ARBA" id="ARBA00022729"/>
    </source>
</evidence>
<reference evidence="12" key="1">
    <citation type="submission" date="2022-07" db="EMBL/GenBank/DDBJ databases">
        <authorList>
            <person name="Trinca V."/>
            <person name="Uliana J.V.C."/>
            <person name="Torres T.T."/>
            <person name="Ward R.J."/>
            <person name="Monesi N."/>
        </authorList>
    </citation>
    <scope>NUCLEOTIDE SEQUENCE</scope>
    <source>
        <strain evidence="12">HSMRA1968</strain>
        <tissue evidence="12">Whole embryos</tissue>
    </source>
</reference>
<dbReference type="EMBL" id="WJQU01000001">
    <property type="protein sequence ID" value="KAJ6647620.1"/>
    <property type="molecule type" value="Genomic_DNA"/>
</dbReference>
<evidence type="ECO:0000313" key="13">
    <source>
        <dbReference type="Proteomes" id="UP001151699"/>
    </source>
</evidence>
<dbReference type="GO" id="GO:0016790">
    <property type="term" value="F:thiolester hydrolase activity"/>
    <property type="evidence" value="ECO:0007669"/>
    <property type="project" value="UniProtKB-ARBA"/>
</dbReference>
<dbReference type="Gene3D" id="3.40.50.1820">
    <property type="entry name" value="alpha/beta hydrolase"/>
    <property type="match status" value="1"/>
</dbReference>
<feature type="signal peptide" evidence="11">
    <location>
        <begin position="1"/>
        <end position="18"/>
    </location>
</feature>
<keyword evidence="7" id="KW-0458">Lysosome</keyword>
<dbReference type="PRINTS" id="PR00414">
    <property type="entry name" value="PPTHIESTRASE"/>
</dbReference>
<evidence type="ECO:0000256" key="7">
    <source>
        <dbReference type="ARBA" id="ARBA00023228"/>
    </source>
</evidence>
<evidence type="ECO:0000256" key="9">
    <source>
        <dbReference type="ARBA" id="ARBA00093223"/>
    </source>
</evidence>
<name>A0A9Q0S8Y3_9DIPT</name>
<evidence type="ECO:0000256" key="6">
    <source>
        <dbReference type="ARBA" id="ARBA00023180"/>
    </source>
</evidence>
<sequence>MHRNLYFVLTLFLKICSAYKPVVLIHGILTGPASMLIIEGEIKKMHPDTVVYNLDKFAGWSSLENAWHQVDELGKELLAICAKHPDGVHLLGYSQGGLLSRAILEAYADHCVKTFISLSSPQAGQYGTDFLHLIFPNLVAQTAFQLFYTYVGQHTSVGNYWNDPHQQELYLKYSSFLPYVNNELESVNSTRFREGILKLSMMVLVGGPNDGVITPWESSHFGFYDANNHVVPMHQQKIYQNDLIGLKTLDIKGKLKVLTFANVKHKEWHINVDVINDSIIPYLD</sequence>
<dbReference type="InterPro" id="IPR029058">
    <property type="entry name" value="AB_hydrolase_fold"/>
</dbReference>
<dbReference type="Pfam" id="PF02089">
    <property type="entry name" value="Palm_thioest"/>
    <property type="match status" value="1"/>
</dbReference>
<accession>A0A9Q0S8Y3</accession>
<protein>
    <recommendedName>
        <fullName evidence="8">palmitoyl-CoA hydrolase</fullName>
        <ecNumber evidence="8">3.1.2.2</ecNumber>
    </recommendedName>
</protein>
<keyword evidence="4" id="KW-0378">Hydrolase</keyword>
<evidence type="ECO:0000256" key="1">
    <source>
        <dbReference type="ARBA" id="ARBA00004371"/>
    </source>
</evidence>
<dbReference type="EC" id="3.1.2.2" evidence="8"/>
<comment type="caution">
    <text evidence="12">The sequence shown here is derived from an EMBL/GenBank/DDBJ whole genome shotgun (WGS) entry which is preliminary data.</text>
</comment>
<evidence type="ECO:0000256" key="2">
    <source>
        <dbReference type="ARBA" id="ARBA00010758"/>
    </source>
</evidence>
<dbReference type="OrthoDB" id="155976at2759"/>
<dbReference type="PANTHER" id="PTHR11247:SF27">
    <property type="entry name" value="LYSOSOMAL THIOESTERASE PPT2"/>
    <property type="match status" value="1"/>
</dbReference>
<keyword evidence="6" id="KW-0325">Glycoprotein</keyword>
<comment type="catalytic activity">
    <reaction evidence="9">
        <text>S-hexadecanoyl-N-acetylcysteamine + H2O = N-acetylcysteamine + hexadecanoate + H(+)</text>
        <dbReference type="Rhea" id="RHEA:84099"/>
        <dbReference type="ChEBI" id="CHEBI:7896"/>
        <dbReference type="ChEBI" id="CHEBI:15377"/>
        <dbReference type="ChEBI" id="CHEBI:15378"/>
        <dbReference type="ChEBI" id="CHEBI:74410"/>
        <dbReference type="ChEBI" id="CHEBI:233601"/>
    </reaction>
</comment>
<keyword evidence="5" id="KW-1015">Disulfide bond</keyword>
<dbReference type="InterPro" id="IPR002472">
    <property type="entry name" value="Palm_thioest"/>
</dbReference>